<gene>
    <name evidence="2" type="ORF">UTRI_01306</name>
</gene>
<keyword evidence="3" id="KW-1185">Reference proteome</keyword>
<feature type="compositionally biased region" description="Basic residues" evidence="1">
    <location>
        <begin position="54"/>
        <end position="63"/>
    </location>
</feature>
<protein>
    <submittedName>
        <fullName evidence="2">Uncharacterized protein</fullName>
    </submittedName>
</protein>
<feature type="compositionally biased region" description="Low complexity" evidence="1">
    <location>
        <begin position="13"/>
        <end position="46"/>
    </location>
</feature>
<feature type="compositionally biased region" description="Basic and acidic residues" evidence="1">
    <location>
        <begin position="64"/>
        <end position="74"/>
    </location>
</feature>
<dbReference type="OrthoDB" id="2552805at2759"/>
<feature type="compositionally biased region" description="Polar residues" evidence="1">
    <location>
        <begin position="75"/>
        <end position="87"/>
    </location>
</feature>
<proteinExistence type="predicted"/>
<evidence type="ECO:0000313" key="3">
    <source>
        <dbReference type="Proteomes" id="UP000324022"/>
    </source>
</evidence>
<sequence length="129" mass="13666">MVAKTATRPASASTPGSGSKPKTTSSITSSTSSATVSKPSKKAASSLVQSSAKKTLKKNKKNNKFRDTAKRESLDGQTFNLFNSDSTAAKDAGSTDPFSYNLPSQAEVRRTRRQVDEAADALNALMKSF</sequence>
<evidence type="ECO:0000313" key="2">
    <source>
        <dbReference type="EMBL" id="SPO22628.1"/>
    </source>
</evidence>
<dbReference type="AlphaFoldDB" id="A0A5C3DWP0"/>
<reference evidence="2 3" key="1">
    <citation type="submission" date="2018-03" db="EMBL/GenBank/DDBJ databases">
        <authorList>
            <person name="Guldener U."/>
        </authorList>
    </citation>
    <scope>NUCLEOTIDE SEQUENCE [LARGE SCALE GENOMIC DNA]</scope>
    <source>
        <strain evidence="2 3">NBRC100155</strain>
    </source>
</reference>
<feature type="region of interest" description="Disordered" evidence="1">
    <location>
        <begin position="1"/>
        <end position="110"/>
    </location>
</feature>
<dbReference type="EMBL" id="OOIN01000004">
    <property type="protein sequence ID" value="SPO22628.1"/>
    <property type="molecule type" value="Genomic_DNA"/>
</dbReference>
<organism evidence="2 3">
    <name type="scientific">Ustilago trichophora</name>
    <dbReference type="NCBI Taxonomy" id="86804"/>
    <lineage>
        <taxon>Eukaryota</taxon>
        <taxon>Fungi</taxon>
        <taxon>Dikarya</taxon>
        <taxon>Basidiomycota</taxon>
        <taxon>Ustilaginomycotina</taxon>
        <taxon>Ustilaginomycetes</taxon>
        <taxon>Ustilaginales</taxon>
        <taxon>Ustilaginaceae</taxon>
        <taxon>Ustilago</taxon>
    </lineage>
</organism>
<evidence type="ECO:0000256" key="1">
    <source>
        <dbReference type="SAM" id="MobiDB-lite"/>
    </source>
</evidence>
<name>A0A5C3DWP0_9BASI</name>
<accession>A0A5C3DWP0</accession>
<dbReference type="Proteomes" id="UP000324022">
    <property type="component" value="Unassembled WGS sequence"/>
</dbReference>